<evidence type="ECO:0000313" key="2">
    <source>
        <dbReference type="EMBL" id="ELR49770.1"/>
    </source>
</evidence>
<accession>L8I006</accession>
<evidence type="ECO:0000256" key="1">
    <source>
        <dbReference type="SAM" id="MobiDB-lite"/>
    </source>
</evidence>
<name>L8I006_9CETA</name>
<organism evidence="2 3">
    <name type="scientific">Bos mutus</name>
    <name type="common">wild yak</name>
    <dbReference type="NCBI Taxonomy" id="72004"/>
    <lineage>
        <taxon>Eukaryota</taxon>
        <taxon>Metazoa</taxon>
        <taxon>Chordata</taxon>
        <taxon>Craniata</taxon>
        <taxon>Vertebrata</taxon>
        <taxon>Euteleostomi</taxon>
        <taxon>Mammalia</taxon>
        <taxon>Eutheria</taxon>
        <taxon>Laurasiatheria</taxon>
        <taxon>Artiodactyla</taxon>
        <taxon>Ruminantia</taxon>
        <taxon>Pecora</taxon>
        <taxon>Bovidae</taxon>
        <taxon>Bovinae</taxon>
        <taxon>Bos</taxon>
    </lineage>
</organism>
<dbReference type="AlphaFoldDB" id="L8I006"/>
<dbReference type="Proteomes" id="UP000011080">
    <property type="component" value="Unassembled WGS sequence"/>
</dbReference>
<proteinExistence type="predicted"/>
<feature type="compositionally biased region" description="Basic and acidic residues" evidence="1">
    <location>
        <begin position="16"/>
        <end position="33"/>
    </location>
</feature>
<protein>
    <submittedName>
        <fullName evidence="2">Uncharacterized protein</fullName>
    </submittedName>
</protein>
<feature type="non-terminal residue" evidence="2">
    <location>
        <position position="33"/>
    </location>
</feature>
<reference evidence="2 3" key="1">
    <citation type="journal article" date="2012" name="Nat. Genet.">
        <title>The yak genome and adaptation to life at high altitude.</title>
        <authorList>
            <person name="Qiu Q."/>
            <person name="Zhang G."/>
            <person name="Ma T."/>
            <person name="Qian W."/>
            <person name="Wang J."/>
            <person name="Ye Z."/>
            <person name="Cao C."/>
            <person name="Hu Q."/>
            <person name="Kim J."/>
            <person name="Larkin D.M."/>
            <person name="Auvil L."/>
            <person name="Capitanu B."/>
            <person name="Ma J."/>
            <person name="Lewin H.A."/>
            <person name="Qian X."/>
            <person name="Lang Y."/>
            <person name="Zhou R."/>
            <person name="Wang L."/>
            <person name="Wang K."/>
            <person name="Xia J."/>
            <person name="Liao S."/>
            <person name="Pan S."/>
            <person name="Lu X."/>
            <person name="Hou H."/>
            <person name="Wang Y."/>
            <person name="Zang X."/>
            <person name="Yin Y."/>
            <person name="Ma H."/>
            <person name="Zhang J."/>
            <person name="Wang Z."/>
            <person name="Zhang Y."/>
            <person name="Zhang D."/>
            <person name="Yonezawa T."/>
            <person name="Hasegawa M."/>
            <person name="Zhong Y."/>
            <person name="Liu W."/>
            <person name="Zhang Y."/>
            <person name="Huang Z."/>
            <person name="Zhang S."/>
            <person name="Long R."/>
            <person name="Yang H."/>
            <person name="Wang J."/>
            <person name="Lenstra J.A."/>
            <person name="Cooper D.N."/>
            <person name="Wu Y."/>
            <person name="Wang J."/>
            <person name="Shi P."/>
            <person name="Wang J."/>
            <person name="Liu J."/>
        </authorList>
    </citation>
    <scope>NUCLEOTIDE SEQUENCE [LARGE SCALE GENOMIC DNA]</scope>
    <source>
        <strain evidence="3">yakQH1</strain>
    </source>
</reference>
<dbReference type="EMBL" id="JH882355">
    <property type="protein sequence ID" value="ELR49770.1"/>
    <property type="molecule type" value="Genomic_DNA"/>
</dbReference>
<feature type="region of interest" description="Disordered" evidence="1">
    <location>
        <begin position="1"/>
        <end position="33"/>
    </location>
</feature>
<feature type="non-terminal residue" evidence="2">
    <location>
        <position position="1"/>
    </location>
</feature>
<gene>
    <name evidence="2" type="ORF">M91_13094</name>
</gene>
<evidence type="ECO:0000313" key="3">
    <source>
        <dbReference type="Proteomes" id="UP000011080"/>
    </source>
</evidence>
<sequence>KLQMVYSNLPRANMDQQKKRDSESKTKRSREAQ</sequence>